<evidence type="ECO:0000256" key="10">
    <source>
        <dbReference type="ARBA" id="ARBA00022777"/>
    </source>
</evidence>
<evidence type="ECO:0000256" key="1">
    <source>
        <dbReference type="ARBA" id="ARBA00000085"/>
    </source>
</evidence>
<keyword evidence="13" id="KW-0408">Iron</keyword>
<evidence type="ECO:0000256" key="13">
    <source>
        <dbReference type="ARBA" id="ARBA00023004"/>
    </source>
</evidence>
<evidence type="ECO:0000313" key="21">
    <source>
        <dbReference type="Proteomes" id="UP000199230"/>
    </source>
</evidence>
<organism evidence="20 21">
    <name type="scientific">Tindallia californiensis</name>
    <dbReference type="NCBI Taxonomy" id="159292"/>
    <lineage>
        <taxon>Bacteria</taxon>
        <taxon>Bacillati</taxon>
        <taxon>Bacillota</taxon>
        <taxon>Clostridia</taxon>
        <taxon>Peptostreptococcales</taxon>
        <taxon>Tindalliaceae</taxon>
        <taxon>Tindallia</taxon>
    </lineage>
</organism>
<dbReference type="InterPro" id="IPR015168">
    <property type="entry name" value="SsuA/THI5"/>
</dbReference>
<dbReference type="SUPFAM" id="SSF47384">
    <property type="entry name" value="Homodimeric domain of signal transducing histidine kinase"/>
    <property type="match status" value="1"/>
</dbReference>
<dbReference type="PANTHER" id="PTHR31528:SF1">
    <property type="entry name" value="4-AMINO-5-HYDROXYMETHYL-2-METHYLPYRIMIDINE PHOSPHATE SYNTHASE THI11-RELATED"/>
    <property type="match status" value="1"/>
</dbReference>
<dbReference type="STRING" id="159292.SAMN05192546_10644"/>
<feature type="transmembrane region" description="Helical" evidence="18">
    <location>
        <begin position="410"/>
        <end position="430"/>
    </location>
</feature>
<evidence type="ECO:0000256" key="16">
    <source>
        <dbReference type="ARBA" id="ARBA00048179"/>
    </source>
</evidence>
<evidence type="ECO:0000256" key="12">
    <source>
        <dbReference type="ARBA" id="ARBA00022977"/>
    </source>
</evidence>
<evidence type="ECO:0000256" key="15">
    <source>
        <dbReference type="ARBA" id="ARBA00033171"/>
    </source>
</evidence>
<evidence type="ECO:0000256" key="11">
    <source>
        <dbReference type="ARBA" id="ARBA00022898"/>
    </source>
</evidence>
<protein>
    <recommendedName>
        <fullName evidence="6">histidine kinase</fullName>
        <ecNumber evidence="6">2.7.13.3</ecNumber>
    </recommendedName>
    <alternativeName>
        <fullName evidence="15">Thiamine pyrimidine synthase</fullName>
    </alternativeName>
</protein>
<evidence type="ECO:0000256" key="14">
    <source>
        <dbReference type="ARBA" id="ARBA00023012"/>
    </source>
</evidence>
<comment type="similarity">
    <text evidence="4">Belongs to the NMT1/THI5 family.</text>
</comment>
<proteinExistence type="inferred from homology"/>
<dbReference type="OrthoDB" id="9815602at2"/>
<keyword evidence="11" id="KW-0663">Pyridoxal phosphate</keyword>
<evidence type="ECO:0000313" key="20">
    <source>
        <dbReference type="EMBL" id="SDY96885.1"/>
    </source>
</evidence>
<comment type="function">
    <text evidence="2">Responsible for the formation of the pyrimidine heterocycle in the thiamine biosynthesis pathway. Catalyzes the formation of hydroxymethylpyrimidine phosphate (HMP-P) from histidine and pyridoxal phosphate (PLP). The protein uses PLP and the active site histidine to form HMP-P, generating an inactive enzyme. The enzyme can only undergo a single turnover, which suggests it is a suicide enzyme.</text>
</comment>
<dbReference type="InterPro" id="IPR036890">
    <property type="entry name" value="HATPase_C_sf"/>
</dbReference>
<dbReference type="GO" id="GO:0009228">
    <property type="term" value="P:thiamine biosynthetic process"/>
    <property type="evidence" value="ECO:0007669"/>
    <property type="project" value="UniProtKB-KW"/>
</dbReference>
<keyword evidence="18" id="KW-0472">Membrane</keyword>
<dbReference type="InterPro" id="IPR036097">
    <property type="entry name" value="HisK_dim/P_sf"/>
</dbReference>
<dbReference type="InterPro" id="IPR004358">
    <property type="entry name" value="Sig_transdc_His_kin-like_C"/>
</dbReference>
<feature type="domain" description="Histidine kinase" evidence="19">
    <location>
        <begin position="471"/>
        <end position="686"/>
    </location>
</feature>
<dbReference type="InterPro" id="IPR003661">
    <property type="entry name" value="HisK_dim/P_dom"/>
</dbReference>
<dbReference type="EC" id="2.7.13.3" evidence="6"/>
<evidence type="ECO:0000256" key="5">
    <source>
        <dbReference type="ARBA" id="ARBA00011738"/>
    </source>
</evidence>
<dbReference type="CDD" id="cd00082">
    <property type="entry name" value="HisKA"/>
    <property type="match status" value="1"/>
</dbReference>
<dbReference type="RefSeq" id="WP_093313723.1">
    <property type="nucleotide sequence ID" value="NZ_FNPV01000006.1"/>
</dbReference>
<dbReference type="GO" id="GO:0000155">
    <property type="term" value="F:phosphorelay sensor kinase activity"/>
    <property type="evidence" value="ECO:0007669"/>
    <property type="project" value="InterPro"/>
</dbReference>
<dbReference type="Proteomes" id="UP000199230">
    <property type="component" value="Unassembled WGS sequence"/>
</dbReference>
<name>A0A1H3P7U1_9FIRM</name>
<keyword evidence="14" id="KW-0902">Two-component regulatory system</keyword>
<comment type="catalytic activity">
    <reaction evidence="16">
        <text>N(6)-(pyridoxal phosphate)-L-lysyl-[4-amino-5-hydroxymethyl-2-methylpyrimidine phosphate synthase] + L-histidyl-[4-amino-5-hydroxymethyl-2-methylpyrimidine phosphate synthase] + 2 Fe(3+) + 4 H2O = L-lysyl-[4-amino-5-hydroxymethyl-2-methylpyrimidine phosphate synthase] + (2S)-2-amino-5-hydroxy-4-oxopentanoyl-[4-amino-5-hydroxymethyl-2-methylpyrimidine phosphate synthase] + 4-amino-2-methyl-5-(phosphooxymethyl)pyrimidine + 3-oxopropanoate + 2 Fe(2+) + 2 H(+)</text>
        <dbReference type="Rhea" id="RHEA:65756"/>
        <dbReference type="Rhea" id="RHEA-COMP:16892"/>
        <dbReference type="Rhea" id="RHEA-COMP:16893"/>
        <dbReference type="Rhea" id="RHEA-COMP:16894"/>
        <dbReference type="Rhea" id="RHEA-COMP:16895"/>
        <dbReference type="ChEBI" id="CHEBI:15377"/>
        <dbReference type="ChEBI" id="CHEBI:15378"/>
        <dbReference type="ChEBI" id="CHEBI:29033"/>
        <dbReference type="ChEBI" id="CHEBI:29034"/>
        <dbReference type="ChEBI" id="CHEBI:29969"/>
        <dbReference type="ChEBI" id="CHEBI:29979"/>
        <dbReference type="ChEBI" id="CHEBI:33190"/>
        <dbReference type="ChEBI" id="CHEBI:58354"/>
        <dbReference type="ChEBI" id="CHEBI:143915"/>
        <dbReference type="ChEBI" id="CHEBI:157692"/>
    </reaction>
    <physiologicalReaction direction="left-to-right" evidence="16">
        <dbReference type="Rhea" id="RHEA:65757"/>
    </physiologicalReaction>
</comment>
<evidence type="ECO:0000256" key="7">
    <source>
        <dbReference type="ARBA" id="ARBA00022553"/>
    </source>
</evidence>
<keyword evidence="18" id="KW-1133">Transmembrane helix</keyword>
<accession>A0A1H3P7U1</accession>
<comment type="catalytic activity">
    <reaction evidence="1">
        <text>ATP + protein L-histidine = ADP + protein N-phospho-L-histidine.</text>
        <dbReference type="EC" id="2.7.13.3"/>
    </reaction>
</comment>
<keyword evidence="12" id="KW-0784">Thiamine biosynthesis</keyword>
<dbReference type="Gene3D" id="3.40.190.10">
    <property type="entry name" value="Periplasmic binding protein-like II"/>
    <property type="match status" value="2"/>
</dbReference>
<keyword evidence="7" id="KW-0597">Phosphoprotein</keyword>
<evidence type="ECO:0000256" key="4">
    <source>
        <dbReference type="ARBA" id="ARBA00009406"/>
    </source>
</evidence>
<keyword evidence="9" id="KW-0479">Metal-binding</keyword>
<keyword evidence="8" id="KW-0808">Transferase</keyword>
<dbReference type="SMART" id="SM00388">
    <property type="entry name" value="HisKA"/>
    <property type="match status" value="1"/>
</dbReference>
<evidence type="ECO:0000256" key="9">
    <source>
        <dbReference type="ARBA" id="ARBA00022723"/>
    </source>
</evidence>
<evidence type="ECO:0000256" key="3">
    <source>
        <dbReference type="ARBA" id="ARBA00004948"/>
    </source>
</evidence>
<dbReference type="InterPro" id="IPR003594">
    <property type="entry name" value="HATPase_dom"/>
</dbReference>
<feature type="region of interest" description="Disordered" evidence="17">
    <location>
        <begin position="683"/>
        <end position="702"/>
    </location>
</feature>
<dbReference type="InterPro" id="IPR027939">
    <property type="entry name" value="NMT1/THI5"/>
</dbReference>
<dbReference type="AlphaFoldDB" id="A0A1H3P7U1"/>
<dbReference type="Pfam" id="PF09084">
    <property type="entry name" value="NMT1"/>
    <property type="match status" value="1"/>
</dbReference>
<dbReference type="Gene3D" id="3.30.565.10">
    <property type="entry name" value="Histidine kinase-like ATPase, C-terminal domain"/>
    <property type="match status" value="1"/>
</dbReference>
<evidence type="ECO:0000256" key="18">
    <source>
        <dbReference type="SAM" id="Phobius"/>
    </source>
</evidence>
<keyword evidence="21" id="KW-1185">Reference proteome</keyword>
<keyword evidence="10 20" id="KW-0418">Kinase</keyword>
<evidence type="ECO:0000256" key="6">
    <source>
        <dbReference type="ARBA" id="ARBA00012438"/>
    </source>
</evidence>
<gene>
    <name evidence="20" type="ORF">SAMN05192546_10644</name>
</gene>
<dbReference type="Pfam" id="PF00512">
    <property type="entry name" value="HisKA"/>
    <property type="match status" value="1"/>
</dbReference>
<dbReference type="GO" id="GO:0046872">
    <property type="term" value="F:metal ion binding"/>
    <property type="evidence" value="ECO:0007669"/>
    <property type="project" value="UniProtKB-KW"/>
</dbReference>
<comment type="subunit">
    <text evidence="5">Homodimer.</text>
</comment>
<dbReference type="Gene3D" id="1.10.287.130">
    <property type="match status" value="1"/>
</dbReference>
<evidence type="ECO:0000259" key="19">
    <source>
        <dbReference type="PROSITE" id="PS50109"/>
    </source>
</evidence>
<dbReference type="SUPFAM" id="SSF53850">
    <property type="entry name" value="Periplasmic binding protein-like II"/>
    <property type="match status" value="1"/>
</dbReference>
<sequence length="702" mass="80538">MAAEFKECLRKEEKLLIRTVALFLRVVVFILGVGIIGAIHVSTETAFGFYPEIPHGYELETRESAEETKEHPSPSANKQSVVLQLRWEPQFQFAGYYAALWQGYYEEAGLDVTIRSAFDETGNIRQATEEVQAGRADFGVGAVDILFANENGKPLSVVAAIFQRSAVAYYRLEETKVNNVVDLLDRKVARRHLDLLDVELQAMLIAEGIDPVQLPYTDKKRSFTLEDLTSRRYEIVPSYLDSILLEAREAEVAVSVLRPLDYGIDFYGDSVFTTVKLTQEDPEMVEAFRKATLQGWRYALENPLEMATLITESFEHTRIDQGYASGHEGDDYFMYPSEFLEYNKFQAQQVMELTYYPVVELGNLHPFRWEETHQALSRLGLITKPLEMNSFIFDYETLEQETQQQRQQRLLFLLRLGLLLLIGFLLVAATSRREAHRMEKLFQKEREENSRKEALMIYQARMAAMGEMVAHIAHQWRQPLNNLGLVLANLEDAFRYDELDEDQMNRSVNHSRRLMKRMSDTIDDFMQFANPTLQPDYYEVKLAVQEVLDLMEARLRAYGVQVSLEGDDKITAYGHRNHFSQAVFNLIANAMDALAEHQPSDPSIKVGIEKDPPWIILSISDTGGGIHPSIAEQIFEPYFSTKPEKQGTGLGLYMTKTIIENSLKGQIHWENHQQGVTMIIRMPEKKEGKLDDGKENRTHDRT</sequence>
<feature type="transmembrane region" description="Helical" evidence="18">
    <location>
        <begin position="20"/>
        <end position="41"/>
    </location>
</feature>
<evidence type="ECO:0000256" key="17">
    <source>
        <dbReference type="SAM" id="MobiDB-lite"/>
    </source>
</evidence>
<evidence type="ECO:0000256" key="8">
    <source>
        <dbReference type="ARBA" id="ARBA00022679"/>
    </source>
</evidence>
<reference evidence="20 21" key="1">
    <citation type="submission" date="2016-10" db="EMBL/GenBank/DDBJ databases">
        <authorList>
            <person name="de Groot N.N."/>
        </authorList>
    </citation>
    <scope>NUCLEOTIDE SEQUENCE [LARGE SCALE GENOMIC DNA]</scope>
    <source>
        <strain evidence="20 21">APO</strain>
    </source>
</reference>
<dbReference type="InterPro" id="IPR005467">
    <property type="entry name" value="His_kinase_dom"/>
</dbReference>
<dbReference type="PROSITE" id="PS50109">
    <property type="entry name" value="HIS_KIN"/>
    <property type="match status" value="1"/>
</dbReference>
<dbReference type="SMART" id="SM00387">
    <property type="entry name" value="HATPase_c"/>
    <property type="match status" value="1"/>
</dbReference>
<dbReference type="SUPFAM" id="SSF55874">
    <property type="entry name" value="ATPase domain of HSP90 chaperone/DNA topoisomerase II/histidine kinase"/>
    <property type="match status" value="1"/>
</dbReference>
<keyword evidence="18" id="KW-0812">Transmembrane</keyword>
<evidence type="ECO:0000256" key="2">
    <source>
        <dbReference type="ARBA" id="ARBA00003469"/>
    </source>
</evidence>
<dbReference type="EMBL" id="FNPV01000006">
    <property type="protein sequence ID" value="SDY96885.1"/>
    <property type="molecule type" value="Genomic_DNA"/>
</dbReference>
<dbReference type="PRINTS" id="PR00344">
    <property type="entry name" value="BCTRLSENSOR"/>
</dbReference>
<dbReference type="Pfam" id="PF02518">
    <property type="entry name" value="HATPase_c"/>
    <property type="match status" value="1"/>
</dbReference>
<comment type="pathway">
    <text evidence="3">Cofactor biosynthesis; thiamine diphosphate biosynthesis.</text>
</comment>
<dbReference type="PANTHER" id="PTHR31528">
    <property type="entry name" value="4-AMINO-5-HYDROXYMETHYL-2-METHYLPYRIMIDINE PHOSPHATE SYNTHASE THI11-RELATED"/>
    <property type="match status" value="1"/>
</dbReference>